<keyword evidence="4" id="KW-1185">Reference proteome</keyword>
<feature type="compositionally biased region" description="Pro residues" evidence="2">
    <location>
        <begin position="403"/>
        <end position="413"/>
    </location>
</feature>
<gene>
    <name evidence="3" type="ORF">BDW47DRAFT_100605</name>
</gene>
<dbReference type="GO" id="GO:0007059">
    <property type="term" value="P:chromosome segregation"/>
    <property type="evidence" value="ECO:0007669"/>
    <property type="project" value="InterPro"/>
</dbReference>
<feature type="region of interest" description="Disordered" evidence="2">
    <location>
        <begin position="1"/>
        <end position="278"/>
    </location>
</feature>
<dbReference type="Proteomes" id="UP000234585">
    <property type="component" value="Unassembled WGS sequence"/>
</dbReference>
<feature type="region of interest" description="Disordered" evidence="2">
    <location>
        <begin position="400"/>
        <end position="470"/>
    </location>
</feature>
<protein>
    <recommendedName>
        <fullName evidence="5">Mis12-Mtw1 protein family-domain-containing protein</fullName>
    </recommendedName>
</protein>
<accession>A0A2I2FJ47</accession>
<dbReference type="InterPro" id="IPR013218">
    <property type="entry name" value="Dsn1/Mis13"/>
</dbReference>
<dbReference type="RefSeq" id="XP_024674667.1">
    <property type="nucleotide sequence ID" value="XM_024811477.1"/>
</dbReference>
<feature type="coiled-coil region" evidence="1">
    <location>
        <begin position="372"/>
        <end position="399"/>
    </location>
</feature>
<dbReference type="OrthoDB" id="3364649at2759"/>
<organism evidence="3 4">
    <name type="scientific">Aspergillus candidus</name>
    <dbReference type="NCBI Taxonomy" id="41067"/>
    <lineage>
        <taxon>Eukaryota</taxon>
        <taxon>Fungi</taxon>
        <taxon>Dikarya</taxon>
        <taxon>Ascomycota</taxon>
        <taxon>Pezizomycotina</taxon>
        <taxon>Eurotiomycetes</taxon>
        <taxon>Eurotiomycetidae</taxon>
        <taxon>Eurotiales</taxon>
        <taxon>Aspergillaceae</taxon>
        <taxon>Aspergillus</taxon>
        <taxon>Aspergillus subgen. Circumdati</taxon>
    </lineage>
</organism>
<feature type="compositionally biased region" description="Polar residues" evidence="2">
    <location>
        <begin position="138"/>
        <end position="149"/>
    </location>
</feature>
<dbReference type="GO" id="GO:0000444">
    <property type="term" value="C:MIS12/MIND type complex"/>
    <property type="evidence" value="ECO:0007669"/>
    <property type="project" value="InterPro"/>
</dbReference>
<dbReference type="CDD" id="cd14473">
    <property type="entry name" value="FERM_B-lobe"/>
    <property type="match status" value="1"/>
</dbReference>
<name>A0A2I2FJ47_ASPCN</name>
<feature type="compositionally biased region" description="Pro residues" evidence="2">
    <location>
        <begin position="111"/>
        <end position="122"/>
    </location>
</feature>
<evidence type="ECO:0000256" key="1">
    <source>
        <dbReference type="SAM" id="Coils"/>
    </source>
</evidence>
<keyword evidence="1" id="KW-0175">Coiled coil</keyword>
<feature type="compositionally biased region" description="Polar residues" evidence="2">
    <location>
        <begin position="433"/>
        <end position="444"/>
    </location>
</feature>
<dbReference type="EMBL" id="KZ559123">
    <property type="protein sequence ID" value="PLB40655.1"/>
    <property type="molecule type" value="Genomic_DNA"/>
</dbReference>
<feature type="compositionally biased region" description="Low complexity" evidence="2">
    <location>
        <begin position="414"/>
        <end position="432"/>
    </location>
</feature>
<evidence type="ECO:0000256" key="2">
    <source>
        <dbReference type="SAM" id="MobiDB-lite"/>
    </source>
</evidence>
<dbReference type="Pfam" id="PF08202">
    <property type="entry name" value="MIS13"/>
    <property type="match status" value="1"/>
</dbReference>
<dbReference type="PANTHER" id="PTHR14778:SF2">
    <property type="entry name" value="KINETOCHORE-ASSOCIATED PROTEIN DSN1 HOMOLOG"/>
    <property type="match status" value="1"/>
</dbReference>
<evidence type="ECO:0000313" key="3">
    <source>
        <dbReference type="EMBL" id="PLB40655.1"/>
    </source>
</evidence>
<feature type="compositionally biased region" description="Low complexity" evidence="2">
    <location>
        <begin position="1"/>
        <end position="12"/>
    </location>
</feature>
<dbReference type="GeneID" id="36518637"/>
<feature type="compositionally biased region" description="Basic residues" evidence="2">
    <location>
        <begin position="195"/>
        <end position="205"/>
    </location>
</feature>
<dbReference type="AlphaFoldDB" id="A0A2I2FJ47"/>
<feature type="compositionally biased region" description="Basic residues" evidence="2">
    <location>
        <begin position="37"/>
        <end position="47"/>
    </location>
</feature>
<feature type="compositionally biased region" description="Low complexity" evidence="2">
    <location>
        <begin position="458"/>
        <end position="470"/>
    </location>
</feature>
<dbReference type="InterPro" id="IPR019748">
    <property type="entry name" value="FERM_central"/>
</dbReference>
<dbReference type="STRING" id="41067.A0A2I2FJ47"/>
<sequence>MTVTVLATSTTKTKTKLRDPLLALEMAPTQAQARHAAPGRKTTRSAARRSLTNQENEAPAGPPNGVEKKKKSAGAKRSADVFDEDVEGFQFTRVTSKSKKSKPSDNAIPELAPPPEKPPQPSPRRGRPPKKKVEQKPEATTATESQQEPSKPRSTRQTRGAAKPTAPEPEPEPEPVSGTRSSRKRDHAEPVPTEKKKRKGGRPSKSHVEEQRNGFQSPEPPQSGTATIALPMADTPVIQRNKEMRGAGKSGKGNRRSSLGMRGRRASSLIESGASNALPHREVDTAEFFKHIASDGLPEPRRMRQLLTWCATRALSDKPTGSGAEDASARLAARVIQEELLKDFSQNSQLSDWFSREDVAPSVVVKKPNPKNTQNSEKIKELEEQIQRLHQEKQSLNALLRPPTIPPIQPPAAQPEEPTETPTTSEPSASSIDTSLLDPSQRQIYDTIKPAPAPATHPPDSTDTDTPAPHTETAISARLSRITHSLAPTLDSFAAGIHDIDLYRATSDRVSTRVLQICADRLEERDTRHALRRLALDNGSEEDTKTVRPREDLGLVLGALSRIERR</sequence>
<dbReference type="PANTHER" id="PTHR14778">
    <property type="entry name" value="KINETOCHORE-ASSOCIATED PROTEIN DSN1 HOMOLOG"/>
    <property type="match status" value="1"/>
</dbReference>
<proteinExistence type="predicted"/>
<evidence type="ECO:0000313" key="4">
    <source>
        <dbReference type="Proteomes" id="UP000234585"/>
    </source>
</evidence>
<dbReference type="GO" id="GO:0051301">
    <property type="term" value="P:cell division"/>
    <property type="evidence" value="ECO:0007669"/>
    <property type="project" value="InterPro"/>
</dbReference>
<evidence type="ECO:0008006" key="5">
    <source>
        <dbReference type="Google" id="ProtNLM"/>
    </source>
</evidence>
<reference evidence="3 4" key="1">
    <citation type="submission" date="2017-12" db="EMBL/GenBank/DDBJ databases">
        <authorList>
            <consortium name="DOE Joint Genome Institute"/>
            <person name="Haridas S."/>
            <person name="Kjaerbolling I."/>
            <person name="Vesth T.C."/>
            <person name="Frisvad J.C."/>
            <person name="Nybo J.L."/>
            <person name="Theobald S."/>
            <person name="Kuo A."/>
            <person name="Bowyer P."/>
            <person name="Matsuda Y."/>
            <person name="Mondo S."/>
            <person name="Lyhne E.K."/>
            <person name="Kogle M.E."/>
            <person name="Clum A."/>
            <person name="Lipzen A."/>
            <person name="Salamov A."/>
            <person name="Ngan C.Y."/>
            <person name="Daum C."/>
            <person name="Chiniquy J."/>
            <person name="Barry K."/>
            <person name="LaButti K."/>
            <person name="Simmons B.A."/>
            <person name="Magnuson J.K."/>
            <person name="Mortensen U.H."/>
            <person name="Larsen T.O."/>
            <person name="Grigoriev I.V."/>
            <person name="Baker S.E."/>
            <person name="Andersen M.R."/>
            <person name="Nordberg H.P."/>
            <person name="Cantor M.N."/>
            <person name="Hua S.X."/>
        </authorList>
    </citation>
    <scope>NUCLEOTIDE SEQUENCE [LARGE SCALE GENOMIC DNA]</scope>
    <source>
        <strain evidence="3 4">CBS 102.13</strain>
    </source>
</reference>